<evidence type="ECO:0000313" key="3">
    <source>
        <dbReference type="Proteomes" id="UP000823775"/>
    </source>
</evidence>
<feature type="non-terminal residue" evidence="2">
    <location>
        <position position="1"/>
    </location>
</feature>
<proteinExistence type="predicted"/>
<dbReference type="Proteomes" id="UP000823775">
    <property type="component" value="Unassembled WGS sequence"/>
</dbReference>
<name>A0ABS8V1X6_DATST</name>
<sequence>GQGTEVNVDSTVVSKEGTDVHPKEGSDLSTETLFEGGLMESKEGPSNILQSEAEIIEGFITSLGTREKEVR</sequence>
<organism evidence="2 3">
    <name type="scientific">Datura stramonium</name>
    <name type="common">Jimsonweed</name>
    <name type="synonym">Common thornapple</name>
    <dbReference type="NCBI Taxonomy" id="4076"/>
    <lineage>
        <taxon>Eukaryota</taxon>
        <taxon>Viridiplantae</taxon>
        <taxon>Streptophyta</taxon>
        <taxon>Embryophyta</taxon>
        <taxon>Tracheophyta</taxon>
        <taxon>Spermatophyta</taxon>
        <taxon>Magnoliopsida</taxon>
        <taxon>eudicotyledons</taxon>
        <taxon>Gunneridae</taxon>
        <taxon>Pentapetalae</taxon>
        <taxon>asterids</taxon>
        <taxon>lamiids</taxon>
        <taxon>Solanales</taxon>
        <taxon>Solanaceae</taxon>
        <taxon>Solanoideae</taxon>
        <taxon>Datureae</taxon>
        <taxon>Datura</taxon>
    </lineage>
</organism>
<dbReference type="EMBL" id="JACEIK010003057">
    <property type="protein sequence ID" value="MCD9640095.1"/>
    <property type="molecule type" value="Genomic_DNA"/>
</dbReference>
<keyword evidence="3" id="KW-1185">Reference proteome</keyword>
<comment type="caution">
    <text evidence="2">The sequence shown here is derived from an EMBL/GenBank/DDBJ whole genome shotgun (WGS) entry which is preliminary data.</text>
</comment>
<reference evidence="2 3" key="1">
    <citation type="journal article" date="2021" name="BMC Genomics">
        <title>Datura genome reveals duplications of psychoactive alkaloid biosynthetic genes and high mutation rate following tissue culture.</title>
        <authorList>
            <person name="Rajewski A."/>
            <person name="Carter-House D."/>
            <person name="Stajich J."/>
            <person name="Litt A."/>
        </authorList>
    </citation>
    <scope>NUCLEOTIDE SEQUENCE [LARGE SCALE GENOMIC DNA]</scope>
    <source>
        <strain evidence="2">AR-01</strain>
    </source>
</reference>
<feature type="compositionally biased region" description="Polar residues" evidence="1">
    <location>
        <begin position="1"/>
        <end position="13"/>
    </location>
</feature>
<feature type="compositionally biased region" description="Basic and acidic residues" evidence="1">
    <location>
        <begin position="16"/>
        <end position="26"/>
    </location>
</feature>
<accession>A0ABS8V1X6</accession>
<protein>
    <submittedName>
        <fullName evidence="2">Uncharacterized protein</fullName>
    </submittedName>
</protein>
<gene>
    <name evidence="2" type="ORF">HAX54_025168</name>
</gene>
<feature type="non-terminal residue" evidence="2">
    <location>
        <position position="71"/>
    </location>
</feature>
<feature type="region of interest" description="Disordered" evidence="1">
    <location>
        <begin position="1"/>
        <end position="29"/>
    </location>
</feature>
<evidence type="ECO:0000256" key="1">
    <source>
        <dbReference type="SAM" id="MobiDB-lite"/>
    </source>
</evidence>
<evidence type="ECO:0000313" key="2">
    <source>
        <dbReference type="EMBL" id="MCD9640095.1"/>
    </source>
</evidence>